<reference evidence="2 3" key="1">
    <citation type="submission" date="2019-02" db="EMBL/GenBank/DDBJ databases">
        <title>Deep-cultivation of Planctomycetes and their phenomic and genomic characterization uncovers novel biology.</title>
        <authorList>
            <person name="Wiegand S."/>
            <person name="Jogler M."/>
            <person name="Boedeker C."/>
            <person name="Pinto D."/>
            <person name="Vollmers J."/>
            <person name="Rivas-Marin E."/>
            <person name="Kohn T."/>
            <person name="Peeters S.H."/>
            <person name="Heuer A."/>
            <person name="Rast P."/>
            <person name="Oberbeckmann S."/>
            <person name="Bunk B."/>
            <person name="Jeske O."/>
            <person name="Meyerdierks A."/>
            <person name="Storesund J.E."/>
            <person name="Kallscheuer N."/>
            <person name="Luecker S."/>
            <person name="Lage O.M."/>
            <person name="Pohl T."/>
            <person name="Merkel B.J."/>
            <person name="Hornburger P."/>
            <person name="Mueller R.-W."/>
            <person name="Bruemmer F."/>
            <person name="Labrenz M."/>
            <person name="Spormann A.M."/>
            <person name="Op den Camp H."/>
            <person name="Overmann J."/>
            <person name="Amann R."/>
            <person name="Jetten M.S.M."/>
            <person name="Mascher T."/>
            <person name="Medema M.H."/>
            <person name="Devos D.P."/>
            <person name="Kaster A.-K."/>
            <person name="Ovreas L."/>
            <person name="Rohde M."/>
            <person name="Galperin M.Y."/>
            <person name="Jogler C."/>
        </authorList>
    </citation>
    <scope>NUCLEOTIDE SEQUENCE [LARGE SCALE GENOMIC DNA]</scope>
    <source>
        <strain evidence="2 3">Q31a</strain>
    </source>
</reference>
<accession>A0A518G5X2</accession>
<protein>
    <submittedName>
        <fullName evidence="2">Uncharacterized protein</fullName>
    </submittedName>
</protein>
<keyword evidence="1" id="KW-0732">Signal</keyword>
<dbReference type="RefSeq" id="WP_145077319.1">
    <property type="nucleotide sequence ID" value="NZ_CP036298.1"/>
</dbReference>
<evidence type="ECO:0000313" key="3">
    <source>
        <dbReference type="Proteomes" id="UP000318017"/>
    </source>
</evidence>
<dbReference type="OrthoDB" id="227550at2"/>
<dbReference type="EMBL" id="CP036298">
    <property type="protein sequence ID" value="QDV23990.1"/>
    <property type="molecule type" value="Genomic_DNA"/>
</dbReference>
<organism evidence="2 3">
    <name type="scientific">Aureliella helgolandensis</name>
    <dbReference type="NCBI Taxonomy" id="2527968"/>
    <lineage>
        <taxon>Bacteria</taxon>
        <taxon>Pseudomonadati</taxon>
        <taxon>Planctomycetota</taxon>
        <taxon>Planctomycetia</taxon>
        <taxon>Pirellulales</taxon>
        <taxon>Pirellulaceae</taxon>
        <taxon>Aureliella</taxon>
    </lineage>
</organism>
<name>A0A518G5X2_9BACT</name>
<dbReference type="AlphaFoldDB" id="A0A518G5X2"/>
<evidence type="ECO:0000256" key="1">
    <source>
        <dbReference type="SAM" id="SignalP"/>
    </source>
</evidence>
<evidence type="ECO:0000313" key="2">
    <source>
        <dbReference type="EMBL" id="QDV23990.1"/>
    </source>
</evidence>
<proteinExistence type="predicted"/>
<dbReference type="Proteomes" id="UP000318017">
    <property type="component" value="Chromosome"/>
</dbReference>
<feature type="chain" id="PRO_5022192437" evidence="1">
    <location>
        <begin position="28"/>
        <end position="550"/>
    </location>
</feature>
<gene>
    <name evidence="2" type="ORF">Q31a_23030</name>
</gene>
<dbReference type="KEGG" id="ahel:Q31a_23030"/>
<feature type="signal peptide" evidence="1">
    <location>
        <begin position="1"/>
        <end position="27"/>
    </location>
</feature>
<keyword evidence="3" id="KW-1185">Reference proteome</keyword>
<sequence length="550" mass="57935" precursor="true">MGFCRSVAITTSLAICASGLFSPTLSAQTAQNQVAIVSISPLDNLMKDVNYLLQATSFPEMGGLFGMMAKQYTRGIDGTRPIGVSVSLAGETPSALIFLPLSDRQQFFGALAGVGIEPDDLGDGVFAIDAGSQVIYAKDSGGWLFVAQTEGELDTVPSDPAALLGDLPSRYTVAVKVDVQAVPDELKLMAVDQMQKGFDRASEKASEQSAEEAAIAREAGQAQIQQVRQLLEETEQFTVGWAVRAEEQRTFFDAGAQFLAGTELASQAASYKDLTTDFSAFQLADSAISFHYAAEILEGAPREAAKNSMRTSLGQAAAMLKKQANMDEATASLLTDLLNGLGEITIKTIDEGKFDGAGSVILGDSLRVLIGSRIADGSALAAELKKVAAGLPQGSGAPASFEFDYAEHAGVDLHRIRVPIKTNDRNVQRVLGEELLVTVGTASKAYLISVDQAGDASLKAAIDQMKGSLGQPTTPFDSVVRFGQILQFAQTISPNPMLSNALNTIKQYAGKDTVTVSGRSVERGGVYRFSIDEGVLRTIGATAKSGGGGF</sequence>